<dbReference type="RefSeq" id="WP_369753969.1">
    <property type="nucleotide sequence ID" value="NZ_CP165625.1"/>
</dbReference>
<gene>
    <name evidence="2" type="ORF">AB3G34_07650</name>
</gene>
<evidence type="ECO:0000259" key="1">
    <source>
        <dbReference type="PROSITE" id="PS51725"/>
    </source>
</evidence>
<reference evidence="2" key="1">
    <citation type="submission" date="2024-07" db="EMBL/GenBank/DDBJ databases">
        <authorList>
            <person name="Biller S.J."/>
        </authorList>
    </citation>
    <scope>NUCLEOTIDE SEQUENCE</scope>
    <source>
        <strain evidence="2">WC2409</strain>
    </source>
</reference>
<protein>
    <submittedName>
        <fullName evidence="2">Antibiotic biosynthesis monooxygenase</fullName>
        <ecNumber evidence="2">1.14.-.-</ecNumber>
    </submittedName>
</protein>
<keyword evidence="2" id="KW-0503">Monooxygenase</keyword>
<dbReference type="EMBL" id="CP165625">
    <property type="protein sequence ID" value="XDU96978.1"/>
    <property type="molecule type" value="Genomic_DNA"/>
</dbReference>
<dbReference type="InterPro" id="IPR011008">
    <property type="entry name" value="Dimeric_a/b-barrel"/>
</dbReference>
<dbReference type="Gene3D" id="3.30.70.100">
    <property type="match status" value="1"/>
</dbReference>
<dbReference type="SUPFAM" id="SSF54909">
    <property type="entry name" value="Dimeric alpha+beta barrel"/>
    <property type="match status" value="1"/>
</dbReference>
<dbReference type="Pfam" id="PF03992">
    <property type="entry name" value="ABM"/>
    <property type="match status" value="1"/>
</dbReference>
<evidence type="ECO:0000313" key="2">
    <source>
        <dbReference type="EMBL" id="XDU96978.1"/>
    </source>
</evidence>
<feature type="domain" description="ABM" evidence="1">
    <location>
        <begin position="2"/>
        <end position="92"/>
    </location>
</feature>
<accession>A0AB39W521</accession>
<sequence>MILEIATFDIKEQSQTAFIDAFQEAKLVVSKSKGFIGLEFQHCIEIPTKFVVLIQWETLEDHTIGFRESPLFTQWRAILSPHFQNPPIAEHFEIIDSL</sequence>
<keyword evidence="2" id="KW-0560">Oxidoreductase</keyword>
<proteinExistence type="predicted"/>
<organism evidence="2">
    <name type="scientific">Flavobacterium sp. WC2409</name>
    <dbReference type="NCBI Taxonomy" id="3234139"/>
    <lineage>
        <taxon>Bacteria</taxon>
        <taxon>Pseudomonadati</taxon>
        <taxon>Bacteroidota</taxon>
        <taxon>Flavobacteriia</taxon>
        <taxon>Flavobacteriales</taxon>
        <taxon>Flavobacteriaceae</taxon>
        <taxon>Flavobacterium</taxon>
    </lineage>
</organism>
<dbReference type="InterPro" id="IPR007138">
    <property type="entry name" value="ABM_dom"/>
</dbReference>
<dbReference type="GO" id="GO:0004497">
    <property type="term" value="F:monooxygenase activity"/>
    <property type="evidence" value="ECO:0007669"/>
    <property type="project" value="UniProtKB-KW"/>
</dbReference>
<name>A0AB39W521_9FLAO</name>
<dbReference type="EC" id="1.14.-.-" evidence="2"/>
<dbReference type="PROSITE" id="PS51725">
    <property type="entry name" value="ABM"/>
    <property type="match status" value="1"/>
</dbReference>
<dbReference type="AlphaFoldDB" id="A0AB39W521"/>